<feature type="compositionally biased region" description="Basic and acidic residues" evidence="4">
    <location>
        <begin position="94"/>
        <end position="104"/>
    </location>
</feature>
<feature type="compositionally biased region" description="Low complexity" evidence="4">
    <location>
        <begin position="23"/>
        <end position="83"/>
    </location>
</feature>
<dbReference type="GO" id="GO:0003755">
    <property type="term" value="F:peptidyl-prolyl cis-trans isomerase activity"/>
    <property type="evidence" value="ECO:0007669"/>
    <property type="project" value="UniProtKB-UniRule"/>
</dbReference>
<comment type="catalytic activity">
    <reaction evidence="3">
        <text>[protein]-peptidylproline (omega=180) = [protein]-peptidylproline (omega=0)</text>
        <dbReference type="Rhea" id="RHEA:16237"/>
        <dbReference type="Rhea" id="RHEA-COMP:10747"/>
        <dbReference type="Rhea" id="RHEA-COMP:10748"/>
        <dbReference type="ChEBI" id="CHEBI:83833"/>
        <dbReference type="ChEBI" id="CHEBI:83834"/>
        <dbReference type="EC" id="5.2.1.8"/>
    </reaction>
</comment>
<dbReference type="PROSITE" id="PS00170">
    <property type="entry name" value="CSA_PPIASE_1"/>
    <property type="match status" value="1"/>
</dbReference>
<gene>
    <name evidence="6" type="ordered locus">Deipe_1852</name>
</gene>
<feature type="domain" description="PPIase cyclophilin-type" evidence="5">
    <location>
        <begin position="123"/>
        <end position="272"/>
    </location>
</feature>
<comment type="function">
    <text evidence="3">PPIases accelerate the folding of proteins. It catalyzes the cis-trans isomerization of proline imidic peptide bonds in oligopeptides.</text>
</comment>
<dbReference type="PROSITE" id="PS50072">
    <property type="entry name" value="CSA_PPIASE_2"/>
    <property type="match status" value="1"/>
</dbReference>
<organism evidence="6 7">
    <name type="scientific">Deinococcus peraridilitoris (strain DSM 19664 / LMG 22246 / CIP 109416 / KR-200)</name>
    <dbReference type="NCBI Taxonomy" id="937777"/>
    <lineage>
        <taxon>Bacteria</taxon>
        <taxon>Thermotogati</taxon>
        <taxon>Deinococcota</taxon>
        <taxon>Deinococci</taxon>
        <taxon>Deinococcales</taxon>
        <taxon>Deinococcaceae</taxon>
        <taxon>Deinococcus</taxon>
    </lineage>
</organism>
<dbReference type="Gene3D" id="2.40.100.10">
    <property type="entry name" value="Cyclophilin-like"/>
    <property type="match status" value="1"/>
</dbReference>
<keyword evidence="1 3" id="KW-0697">Rotamase</keyword>
<dbReference type="EMBL" id="CP003382">
    <property type="protein sequence ID" value="AFZ67368.1"/>
    <property type="molecule type" value="Genomic_DNA"/>
</dbReference>
<dbReference type="RefSeq" id="WP_015235673.1">
    <property type="nucleotide sequence ID" value="NC_019793.1"/>
</dbReference>
<keyword evidence="2 3" id="KW-0413">Isomerase</keyword>
<dbReference type="InterPro" id="IPR044666">
    <property type="entry name" value="Cyclophilin_A-like"/>
</dbReference>
<dbReference type="EC" id="5.2.1.8" evidence="3"/>
<dbReference type="AlphaFoldDB" id="L0A0E7"/>
<dbReference type="CDD" id="cd00317">
    <property type="entry name" value="cyclophilin"/>
    <property type="match status" value="1"/>
</dbReference>
<dbReference type="Proteomes" id="UP000010467">
    <property type="component" value="Chromosome"/>
</dbReference>
<comment type="similarity">
    <text evidence="3">Belongs to the cyclophilin-type PPIase family.</text>
</comment>
<dbReference type="InterPro" id="IPR020892">
    <property type="entry name" value="Cyclophilin-type_PPIase_CS"/>
</dbReference>
<dbReference type="STRING" id="937777.Deipe_1852"/>
<evidence type="ECO:0000256" key="1">
    <source>
        <dbReference type="ARBA" id="ARBA00023110"/>
    </source>
</evidence>
<reference evidence="7" key="1">
    <citation type="submission" date="2012-03" db="EMBL/GenBank/DDBJ databases">
        <title>Complete sequence of chromosome of Deinococcus peraridilitoris DSM 19664.</title>
        <authorList>
            <person name="Lucas S."/>
            <person name="Copeland A."/>
            <person name="Lapidus A."/>
            <person name="Glavina del Rio T."/>
            <person name="Dalin E."/>
            <person name="Tice H."/>
            <person name="Bruce D."/>
            <person name="Goodwin L."/>
            <person name="Pitluck S."/>
            <person name="Peters L."/>
            <person name="Mikhailova N."/>
            <person name="Lu M."/>
            <person name="Kyrpides N."/>
            <person name="Mavromatis K."/>
            <person name="Ivanova N."/>
            <person name="Brettin T."/>
            <person name="Detter J.C."/>
            <person name="Han C."/>
            <person name="Larimer F."/>
            <person name="Land M."/>
            <person name="Hauser L."/>
            <person name="Markowitz V."/>
            <person name="Cheng J.-F."/>
            <person name="Hugenholtz P."/>
            <person name="Woyke T."/>
            <person name="Wu D."/>
            <person name="Pukall R."/>
            <person name="Steenblock K."/>
            <person name="Brambilla E."/>
            <person name="Klenk H.-P."/>
            <person name="Eisen J.A."/>
        </authorList>
    </citation>
    <scope>NUCLEOTIDE SEQUENCE [LARGE SCALE GENOMIC DNA]</scope>
    <source>
        <strain evidence="7">DSM 19664 / LMG 22246 / CIP 109416 / KR-200</strain>
    </source>
</reference>
<dbReference type="SUPFAM" id="SSF50891">
    <property type="entry name" value="Cyclophilin-like"/>
    <property type="match status" value="1"/>
</dbReference>
<dbReference type="PRINTS" id="PR00153">
    <property type="entry name" value="CSAPPISMRASE"/>
</dbReference>
<dbReference type="HOGENOM" id="CLU_012062_16_3_0"/>
<dbReference type="InterPro" id="IPR002130">
    <property type="entry name" value="Cyclophilin-type_PPIase_dom"/>
</dbReference>
<name>L0A0E7_DEIPD</name>
<dbReference type="OrthoDB" id="9807797at2"/>
<dbReference type="PANTHER" id="PTHR45625:SF4">
    <property type="entry name" value="PEPTIDYLPROLYL ISOMERASE DOMAIN AND WD REPEAT-CONTAINING PROTEIN 1"/>
    <property type="match status" value="1"/>
</dbReference>
<dbReference type="eggNOG" id="COG0652">
    <property type="taxonomic scope" value="Bacteria"/>
</dbReference>
<sequence length="272" mass="29178">MRKFLLIALLPALLLGCKDRDTTGATGTTESSTESTSAPAEGNQDTGTATASDSAEGAASAQGANSQASAPASSATPPAAGVPQGYTRVPDLSEQPKRDFKEEPDFQLEEGQDYAAVVNTNRGQMVIDLHEDVPTTVNSFVWLARHKFYDGLAFHRVIEGFVVQGGDPNTLKNERNAWGTGGPGYSIPLEIRRKYNFDEKGVLGMARSQDPNSGGSQFYITLAPAPNLDGQYTVFGKVVQGLDVLDQIKKYEAPAEGEVDRMQSVYIVTKNK</sequence>
<dbReference type="PROSITE" id="PS51257">
    <property type="entry name" value="PROKAR_LIPOPROTEIN"/>
    <property type="match status" value="1"/>
</dbReference>
<dbReference type="PATRIC" id="fig|937777.3.peg.1853"/>
<evidence type="ECO:0000259" key="5">
    <source>
        <dbReference type="PROSITE" id="PS50072"/>
    </source>
</evidence>
<feature type="region of interest" description="Disordered" evidence="4">
    <location>
        <begin position="19"/>
        <end position="106"/>
    </location>
</feature>
<evidence type="ECO:0000313" key="7">
    <source>
        <dbReference type="Proteomes" id="UP000010467"/>
    </source>
</evidence>
<evidence type="ECO:0000256" key="4">
    <source>
        <dbReference type="SAM" id="MobiDB-lite"/>
    </source>
</evidence>
<accession>L0A0E7</accession>
<proteinExistence type="inferred from homology"/>
<evidence type="ECO:0000256" key="2">
    <source>
        <dbReference type="ARBA" id="ARBA00023235"/>
    </source>
</evidence>
<dbReference type="InterPro" id="IPR029000">
    <property type="entry name" value="Cyclophilin-like_dom_sf"/>
</dbReference>
<protein>
    <recommendedName>
        <fullName evidence="3">Peptidyl-prolyl cis-trans isomerase</fullName>
        <shortName evidence="3">PPIase</shortName>
        <ecNumber evidence="3">5.2.1.8</ecNumber>
    </recommendedName>
</protein>
<keyword evidence="7" id="KW-1185">Reference proteome</keyword>
<evidence type="ECO:0000256" key="3">
    <source>
        <dbReference type="RuleBase" id="RU363019"/>
    </source>
</evidence>
<dbReference type="KEGG" id="dpd:Deipe_1852"/>
<evidence type="ECO:0000313" key="6">
    <source>
        <dbReference type="EMBL" id="AFZ67368.1"/>
    </source>
</evidence>
<dbReference type="PANTHER" id="PTHR45625">
    <property type="entry name" value="PEPTIDYL-PROLYL CIS-TRANS ISOMERASE-RELATED"/>
    <property type="match status" value="1"/>
</dbReference>
<dbReference type="GO" id="GO:0006457">
    <property type="term" value="P:protein folding"/>
    <property type="evidence" value="ECO:0007669"/>
    <property type="project" value="InterPro"/>
</dbReference>
<dbReference type="Pfam" id="PF00160">
    <property type="entry name" value="Pro_isomerase"/>
    <property type="match status" value="1"/>
</dbReference>